<accession>A0A4S2DH47</accession>
<sequence length="203" mass="24071">MKRKLLLGFLVSIPVILISIVIILRLTAQPSNEELIERLKEIKAYTTDVEFVIMNSRDEERQETKQYYIKDTGGRIDFGEERTKIYKDDKILVKDNISNKELYMEEAMDDLYSLSFLNNLLSYPIDSEGIKEGQEEWGDTEYIEFTSELFLNNYNLNKAKVFIDKNERIPIGVIIYDRNNKDRVRIVYKNFEKLKQLDQEFLN</sequence>
<dbReference type="Gene3D" id="2.50.20.10">
    <property type="entry name" value="Lipoprotein localisation LolA/LolB/LppX"/>
    <property type="match status" value="1"/>
</dbReference>
<organism evidence="1 2">
    <name type="scientific">Clostridium sartagoforme</name>
    <dbReference type="NCBI Taxonomy" id="84031"/>
    <lineage>
        <taxon>Bacteria</taxon>
        <taxon>Bacillati</taxon>
        <taxon>Bacillota</taxon>
        <taxon>Clostridia</taxon>
        <taxon>Eubacteriales</taxon>
        <taxon>Clostridiaceae</taxon>
        <taxon>Clostridium</taxon>
    </lineage>
</organism>
<reference evidence="1 2" key="1">
    <citation type="submission" date="2019-04" db="EMBL/GenBank/DDBJ databases">
        <title>Microbes associate with the intestines of laboratory mice.</title>
        <authorList>
            <person name="Navarre W."/>
            <person name="Wong E."/>
            <person name="Huang K."/>
            <person name="Tropini C."/>
            <person name="Ng K."/>
            <person name="Yu B."/>
        </authorList>
    </citation>
    <scope>NUCLEOTIDE SEQUENCE [LARGE SCALE GENOMIC DNA]</scope>
    <source>
        <strain evidence="1 2">NM50_B9-20</strain>
    </source>
</reference>
<protein>
    <recommendedName>
        <fullName evidence="3">Membrane associated protein</fullName>
    </recommendedName>
</protein>
<dbReference type="Proteomes" id="UP000306888">
    <property type="component" value="Unassembled WGS sequence"/>
</dbReference>
<dbReference type="EMBL" id="SRYR01000008">
    <property type="protein sequence ID" value="TGY41417.1"/>
    <property type="molecule type" value="Genomic_DNA"/>
</dbReference>
<dbReference type="AlphaFoldDB" id="A0A4S2DH47"/>
<dbReference type="RefSeq" id="WP_136007683.1">
    <property type="nucleotide sequence ID" value="NZ_SRYR01000008.1"/>
</dbReference>
<evidence type="ECO:0008006" key="3">
    <source>
        <dbReference type="Google" id="ProtNLM"/>
    </source>
</evidence>
<comment type="caution">
    <text evidence="1">The sequence shown here is derived from an EMBL/GenBank/DDBJ whole genome shotgun (WGS) entry which is preliminary data.</text>
</comment>
<evidence type="ECO:0000313" key="2">
    <source>
        <dbReference type="Proteomes" id="UP000306888"/>
    </source>
</evidence>
<keyword evidence="2" id="KW-1185">Reference proteome</keyword>
<proteinExistence type="predicted"/>
<dbReference type="NCBIfam" id="NF041287">
    <property type="entry name" value="lipo_GerS_rel"/>
    <property type="match status" value="1"/>
</dbReference>
<dbReference type="OrthoDB" id="1938773at2"/>
<gene>
    <name evidence="1" type="ORF">E5347_13115</name>
</gene>
<evidence type="ECO:0000313" key="1">
    <source>
        <dbReference type="EMBL" id="TGY41417.1"/>
    </source>
</evidence>
<name>A0A4S2DH47_9CLOT</name>